<dbReference type="InterPro" id="IPR006151">
    <property type="entry name" value="Shikm_DH/Glu-tRNA_Rdtase"/>
</dbReference>
<dbReference type="Gene3D" id="3.30.460.30">
    <property type="entry name" value="Glutamyl-tRNA reductase, N-terminal domain"/>
    <property type="match status" value="1"/>
</dbReference>
<dbReference type="InterPro" id="IPR015896">
    <property type="entry name" value="4pyrrol_synth_GluRdtase_dimer"/>
</dbReference>
<evidence type="ECO:0000256" key="1">
    <source>
        <dbReference type="ARBA" id="ARBA00005059"/>
    </source>
</evidence>
<dbReference type="PIRSF" id="PIRSF000445">
    <property type="entry name" value="4pyrrol_synth_GluRdtase"/>
    <property type="match status" value="1"/>
</dbReference>
<reference evidence="11" key="1">
    <citation type="submission" date="2018-05" db="EMBL/GenBank/DDBJ databases">
        <authorList>
            <person name="Lanie J.A."/>
            <person name="Ng W.-L."/>
            <person name="Kazmierczak K.M."/>
            <person name="Andrzejewski T.M."/>
            <person name="Davidsen T.M."/>
            <person name="Wayne K.J."/>
            <person name="Tettelin H."/>
            <person name="Glass J.I."/>
            <person name="Rusch D."/>
            <person name="Podicherti R."/>
            <person name="Tsui H.-C.T."/>
            <person name="Winkler M.E."/>
        </authorList>
    </citation>
    <scope>NUCLEOTIDE SEQUENCE</scope>
</reference>
<evidence type="ECO:0000256" key="7">
    <source>
        <dbReference type="ARBA" id="ARBA00047464"/>
    </source>
</evidence>
<dbReference type="InterPro" id="IPR000343">
    <property type="entry name" value="4pyrrol_synth_GluRdtase"/>
</dbReference>
<dbReference type="PANTHER" id="PTHR43013">
    <property type="entry name" value="GLUTAMYL-TRNA REDUCTASE"/>
    <property type="match status" value="1"/>
</dbReference>
<dbReference type="UniPathway" id="UPA00251">
    <property type="reaction ID" value="UER00316"/>
</dbReference>
<proteinExistence type="inferred from homology"/>
<dbReference type="Gene3D" id="3.40.50.720">
    <property type="entry name" value="NAD(P)-binding Rossmann-like Domain"/>
    <property type="match status" value="1"/>
</dbReference>
<dbReference type="InterPro" id="IPR036343">
    <property type="entry name" value="GluRdtase_N_sf"/>
</dbReference>
<organism evidence="11">
    <name type="scientific">marine metagenome</name>
    <dbReference type="NCBI Taxonomy" id="408172"/>
    <lineage>
        <taxon>unclassified sequences</taxon>
        <taxon>metagenomes</taxon>
        <taxon>ecological metagenomes</taxon>
    </lineage>
</organism>
<keyword evidence="6" id="KW-0627">Porphyrin biosynthesis</keyword>
<evidence type="ECO:0000256" key="5">
    <source>
        <dbReference type="ARBA" id="ARBA00023002"/>
    </source>
</evidence>
<name>A0A381Q4C6_9ZZZZ</name>
<comment type="pathway">
    <text evidence="1">Porphyrin-containing compound metabolism; protoporphyrin-IX biosynthesis; 5-aminolevulinate from L-glutamyl-tRNA(Glu): step 1/2.</text>
</comment>
<accession>A0A381Q4C6</accession>
<dbReference type="HAMAP" id="MF_00087">
    <property type="entry name" value="Glu_tRNA_reductase"/>
    <property type="match status" value="1"/>
</dbReference>
<dbReference type="GO" id="GO:0050661">
    <property type="term" value="F:NADP binding"/>
    <property type="evidence" value="ECO:0007669"/>
    <property type="project" value="InterPro"/>
</dbReference>
<evidence type="ECO:0000259" key="10">
    <source>
        <dbReference type="Pfam" id="PF05201"/>
    </source>
</evidence>
<comment type="similarity">
    <text evidence="2">Belongs to the glutamyl-tRNA reductase family.</text>
</comment>
<feature type="domain" description="Glutamyl-tRNA reductase N-terminal" evidence="10">
    <location>
        <begin position="6"/>
        <end position="152"/>
    </location>
</feature>
<dbReference type="Pfam" id="PF00745">
    <property type="entry name" value="GlutR_dimer"/>
    <property type="match status" value="1"/>
</dbReference>
<dbReference type="AlphaFoldDB" id="A0A381Q4C6"/>
<evidence type="ECO:0000256" key="4">
    <source>
        <dbReference type="ARBA" id="ARBA00022857"/>
    </source>
</evidence>
<gene>
    <name evidence="11" type="ORF">METZ01_LOCUS27026</name>
</gene>
<sequence length="437" mass="50168">MRFTIIGWNFRKTPVEVRDNLVLTPDQQVELGHQLSNRFNLGGIAILSTCNRTEFFLVNAEQQLDQIIEMLEKYWKLSELRESVYIIHNLDGVRHLFRVASSLDSMVLGEPQILGQLKDAFQSFNEADLTRKLLHHLFTRAFSTAKRVRTETTVASNAVSVSYAAVELAKHIFEDLSKQTVMVIGAGEMAELAVRHLMRSGISQLFMTNRTFLSAAKLAEKFQGLAVPFEHLERHLHQADIIISSTGARDYIITPKMVKHCLCQRRGGSMFFIDIAVPRDIDPEINELPGTFCYDIDDMQSLVSQNQEERKKQSVKAEGIIENEILELELWFKSLSAVPTIRSLRKNFHSVAEEEMKKSFRLLKKIPESERKEVEQLVHRLVHKLLHDPSRNLKEIAHDEDAHLYLESVKKIFDLSPVQANLQEAPEKHHRLKVVKS</sequence>
<evidence type="ECO:0000256" key="3">
    <source>
        <dbReference type="ARBA" id="ARBA00012970"/>
    </source>
</evidence>
<dbReference type="CDD" id="cd05213">
    <property type="entry name" value="NAD_bind_Glutamyl_tRNA_reduct"/>
    <property type="match status" value="1"/>
</dbReference>
<dbReference type="SUPFAM" id="SSF69075">
    <property type="entry name" value="Glutamyl tRNA-reductase dimerization domain"/>
    <property type="match status" value="1"/>
</dbReference>
<dbReference type="InterPro" id="IPR018214">
    <property type="entry name" value="GluRdtase_CS"/>
</dbReference>
<evidence type="ECO:0000313" key="11">
    <source>
        <dbReference type="EMBL" id="SUZ74172.1"/>
    </source>
</evidence>
<dbReference type="InterPro" id="IPR036291">
    <property type="entry name" value="NAD(P)-bd_dom_sf"/>
</dbReference>
<keyword evidence="5" id="KW-0560">Oxidoreductase</keyword>
<evidence type="ECO:0000256" key="2">
    <source>
        <dbReference type="ARBA" id="ARBA00005916"/>
    </source>
</evidence>
<evidence type="ECO:0000259" key="8">
    <source>
        <dbReference type="Pfam" id="PF00745"/>
    </source>
</evidence>
<dbReference type="InterPro" id="IPR036453">
    <property type="entry name" value="GluRdtase_dimer_dom_sf"/>
</dbReference>
<dbReference type="EMBL" id="UINC01001202">
    <property type="protein sequence ID" value="SUZ74172.1"/>
    <property type="molecule type" value="Genomic_DNA"/>
</dbReference>
<dbReference type="FunFam" id="3.30.460.30:FF:000001">
    <property type="entry name" value="Glutamyl-tRNA reductase"/>
    <property type="match status" value="1"/>
</dbReference>
<dbReference type="PANTHER" id="PTHR43013:SF1">
    <property type="entry name" value="GLUTAMYL-TRNA REDUCTASE"/>
    <property type="match status" value="1"/>
</dbReference>
<evidence type="ECO:0000256" key="6">
    <source>
        <dbReference type="ARBA" id="ARBA00023244"/>
    </source>
</evidence>
<dbReference type="Pfam" id="PF05201">
    <property type="entry name" value="GlutR_N"/>
    <property type="match status" value="1"/>
</dbReference>
<dbReference type="InterPro" id="IPR015895">
    <property type="entry name" value="4pyrrol_synth_GluRdtase_N"/>
</dbReference>
<dbReference type="NCBIfam" id="TIGR01035">
    <property type="entry name" value="hemA"/>
    <property type="match status" value="1"/>
</dbReference>
<dbReference type="EC" id="1.2.1.70" evidence="3"/>
<dbReference type="SUPFAM" id="SSF51735">
    <property type="entry name" value="NAD(P)-binding Rossmann-fold domains"/>
    <property type="match status" value="1"/>
</dbReference>
<dbReference type="PROSITE" id="PS00747">
    <property type="entry name" value="GLUTR"/>
    <property type="match status" value="1"/>
</dbReference>
<dbReference type="FunFam" id="3.40.50.720:FF:000031">
    <property type="entry name" value="Glutamyl-tRNA reductase"/>
    <property type="match status" value="1"/>
</dbReference>
<feature type="domain" description="Tetrapyrrole biosynthesis glutamyl-tRNA reductase dimerisation" evidence="8">
    <location>
        <begin position="316"/>
        <end position="415"/>
    </location>
</feature>
<keyword evidence="4" id="KW-0521">NADP</keyword>
<comment type="catalytic activity">
    <reaction evidence="7">
        <text>(S)-4-amino-5-oxopentanoate + tRNA(Glu) + NADP(+) = L-glutamyl-tRNA(Glu) + NADPH + H(+)</text>
        <dbReference type="Rhea" id="RHEA:12344"/>
        <dbReference type="Rhea" id="RHEA-COMP:9663"/>
        <dbReference type="Rhea" id="RHEA-COMP:9680"/>
        <dbReference type="ChEBI" id="CHEBI:15378"/>
        <dbReference type="ChEBI" id="CHEBI:57501"/>
        <dbReference type="ChEBI" id="CHEBI:57783"/>
        <dbReference type="ChEBI" id="CHEBI:58349"/>
        <dbReference type="ChEBI" id="CHEBI:78442"/>
        <dbReference type="ChEBI" id="CHEBI:78520"/>
        <dbReference type="EC" id="1.2.1.70"/>
    </reaction>
</comment>
<protein>
    <recommendedName>
        <fullName evidence="3">glutamyl-tRNA reductase</fullName>
        <ecNumber evidence="3">1.2.1.70</ecNumber>
    </recommendedName>
</protein>
<evidence type="ECO:0000259" key="9">
    <source>
        <dbReference type="Pfam" id="PF01488"/>
    </source>
</evidence>
<dbReference type="GO" id="GO:0019353">
    <property type="term" value="P:protoporphyrinogen IX biosynthetic process from glutamate"/>
    <property type="evidence" value="ECO:0007669"/>
    <property type="project" value="TreeGrafter"/>
</dbReference>
<feature type="domain" description="Quinate/shikimate 5-dehydrogenase/glutamyl-tRNA reductase" evidence="9">
    <location>
        <begin position="167"/>
        <end position="301"/>
    </location>
</feature>
<dbReference type="SUPFAM" id="SSF69742">
    <property type="entry name" value="Glutamyl tRNA-reductase catalytic, N-terminal domain"/>
    <property type="match status" value="1"/>
</dbReference>
<dbReference type="GO" id="GO:0008883">
    <property type="term" value="F:glutamyl-tRNA reductase activity"/>
    <property type="evidence" value="ECO:0007669"/>
    <property type="project" value="UniProtKB-EC"/>
</dbReference>
<dbReference type="Pfam" id="PF01488">
    <property type="entry name" value="Shikimate_DH"/>
    <property type="match status" value="1"/>
</dbReference>